<dbReference type="EMBL" id="JAUJYO010000005">
    <property type="protein sequence ID" value="KAK1317294.1"/>
    <property type="molecule type" value="Genomic_DNA"/>
</dbReference>
<comment type="caution">
    <text evidence="1">The sequence shown here is derived from an EMBL/GenBank/DDBJ whole genome shotgun (WGS) entry which is preliminary data.</text>
</comment>
<organism evidence="1 2">
    <name type="scientific">Acorus calamus</name>
    <name type="common">Sweet flag</name>
    <dbReference type="NCBI Taxonomy" id="4465"/>
    <lineage>
        <taxon>Eukaryota</taxon>
        <taxon>Viridiplantae</taxon>
        <taxon>Streptophyta</taxon>
        <taxon>Embryophyta</taxon>
        <taxon>Tracheophyta</taxon>
        <taxon>Spermatophyta</taxon>
        <taxon>Magnoliopsida</taxon>
        <taxon>Liliopsida</taxon>
        <taxon>Acoraceae</taxon>
        <taxon>Acorus</taxon>
    </lineage>
</organism>
<name>A0AAV9EWG6_ACOCL</name>
<gene>
    <name evidence="1" type="ORF">QJS10_CPA05g01594</name>
</gene>
<reference evidence="1" key="2">
    <citation type="submission" date="2023-06" db="EMBL/GenBank/DDBJ databases">
        <authorList>
            <person name="Ma L."/>
            <person name="Liu K.-W."/>
            <person name="Li Z."/>
            <person name="Hsiao Y.-Y."/>
            <person name="Qi Y."/>
            <person name="Fu T."/>
            <person name="Tang G."/>
            <person name="Zhang D."/>
            <person name="Sun W.-H."/>
            <person name="Liu D.-K."/>
            <person name="Li Y."/>
            <person name="Chen G.-Z."/>
            <person name="Liu X.-D."/>
            <person name="Liao X.-Y."/>
            <person name="Jiang Y.-T."/>
            <person name="Yu X."/>
            <person name="Hao Y."/>
            <person name="Huang J."/>
            <person name="Zhao X.-W."/>
            <person name="Ke S."/>
            <person name="Chen Y.-Y."/>
            <person name="Wu W.-L."/>
            <person name="Hsu J.-L."/>
            <person name="Lin Y.-F."/>
            <person name="Huang M.-D."/>
            <person name="Li C.-Y."/>
            <person name="Huang L."/>
            <person name="Wang Z.-W."/>
            <person name="Zhao X."/>
            <person name="Zhong W.-Y."/>
            <person name="Peng D.-H."/>
            <person name="Ahmad S."/>
            <person name="Lan S."/>
            <person name="Zhang J.-S."/>
            <person name="Tsai W.-C."/>
            <person name="Van De Peer Y."/>
            <person name="Liu Z.-J."/>
        </authorList>
    </citation>
    <scope>NUCLEOTIDE SEQUENCE</scope>
    <source>
        <strain evidence="1">CP</strain>
        <tissue evidence="1">Leaves</tissue>
    </source>
</reference>
<protein>
    <submittedName>
        <fullName evidence="1">Uncharacterized protein</fullName>
    </submittedName>
</protein>
<dbReference type="AlphaFoldDB" id="A0AAV9EWG6"/>
<evidence type="ECO:0000313" key="1">
    <source>
        <dbReference type="EMBL" id="KAK1317294.1"/>
    </source>
</evidence>
<sequence length="57" mass="6697">MKVEMYYLKLKRPLYLEEAFVYTEIGMIKEALFAFDDTGEVQNQAFLKKSRDGKEGL</sequence>
<accession>A0AAV9EWG6</accession>
<reference evidence="1" key="1">
    <citation type="journal article" date="2023" name="Nat. Commun.">
        <title>Diploid and tetraploid genomes of Acorus and the evolution of monocots.</title>
        <authorList>
            <person name="Ma L."/>
            <person name="Liu K.W."/>
            <person name="Li Z."/>
            <person name="Hsiao Y.Y."/>
            <person name="Qi Y."/>
            <person name="Fu T."/>
            <person name="Tang G.D."/>
            <person name="Zhang D."/>
            <person name="Sun W.H."/>
            <person name="Liu D.K."/>
            <person name="Li Y."/>
            <person name="Chen G.Z."/>
            <person name="Liu X.D."/>
            <person name="Liao X.Y."/>
            <person name="Jiang Y.T."/>
            <person name="Yu X."/>
            <person name="Hao Y."/>
            <person name="Huang J."/>
            <person name="Zhao X.W."/>
            <person name="Ke S."/>
            <person name="Chen Y.Y."/>
            <person name="Wu W.L."/>
            <person name="Hsu J.L."/>
            <person name="Lin Y.F."/>
            <person name="Huang M.D."/>
            <person name="Li C.Y."/>
            <person name="Huang L."/>
            <person name="Wang Z.W."/>
            <person name="Zhao X."/>
            <person name="Zhong W.Y."/>
            <person name="Peng D.H."/>
            <person name="Ahmad S."/>
            <person name="Lan S."/>
            <person name="Zhang J.S."/>
            <person name="Tsai W.C."/>
            <person name="Van de Peer Y."/>
            <person name="Liu Z.J."/>
        </authorList>
    </citation>
    <scope>NUCLEOTIDE SEQUENCE</scope>
    <source>
        <strain evidence="1">CP</strain>
    </source>
</reference>
<keyword evidence="2" id="KW-1185">Reference proteome</keyword>
<proteinExistence type="predicted"/>
<dbReference type="Proteomes" id="UP001180020">
    <property type="component" value="Unassembled WGS sequence"/>
</dbReference>
<evidence type="ECO:0000313" key="2">
    <source>
        <dbReference type="Proteomes" id="UP001180020"/>
    </source>
</evidence>